<evidence type="ECO:0000313" key="7">
    <source>
        <dbReference type="EMBL" id="GGE35430.1"/>
    </source>
</evidence>
<dbReference type="GO" id="GO:0003677">
    <property type="term" value="F:DNA binding"/>
    <property type="evidence" value="ECO:0007669"/>
    <property type="project" value="UniProtKB-UniRule"/>
</dbReference>
<reference evidence="7" key="2">
    <citation type="submission" date="2020-09" db="EMBL/GenBank/DDBJ databases">
        <authorList>
            <person name="Sun Q."/>
            <person name="Zhou Y."/>
        </authorList>
    </citation>
    <scope>NUCLEOTIDE SEQUENCE</scope>
    <source>
        <strain evidence="7">CGMCC 1.15371</strain>
    </source>
</reference>
<evidence type="ECO:0000259" key="6">
    <source>
        <dbReference type="PROSITE" id="PS50977"/>
    </source>
</evidence>
<dbReference type="InterPro" id="IPR036271">
    <property type="entry name" value="Tet_transcr_reg_TetR-rel_C_sf"/>
</dbReference>
<dbReference type="PANTHER" id="PTHR43479:SF11">
    <property type="entry name" value="ACREF_ENVCD OPERON REPRESSOR-RELATED"/>
    <property type="match status" value="1"/>
</dbReference>
<dbReference type="Pfam" id="PF00440">
    <property type="entry name" value="TetR_N"/>
    <property type="match status" value="1"/>
</dbReference>
<keyword evidence="4" id="KW-0804">Transcription</keyword>
<proteinExistence type="predicted"/>
<protein>
    <submittedName>
        <fullName evidence="7">Transcriptional regulator</fullName>
    </submittedName>
</protein>
<accession>A0A8J2YDX2</accession>
<dbReference type="PANTHER" id="PTHR43479">
    <property type="entry name" value="ACREF/ENVCD OPERON REPRESSOR-RELATED"/>
    <property type="match status" value="1"/>
</dbReference>
<dbReference type="PROSITE" id="PS50977">
    <property type="entry name" value="HTH_TETR_2"/>
    <property type="match status" value="1"/>
</dbReference>
<dbReference type="RefSeq" id="WP_188690857.1">
    <property type="nucleotide sequence ID" value="NZ_BMIR01000004.1"/>
</dbReference>
<sequence length="208" mass="24345">MVQKDMTKDKIIEASWELLQQEGLESFSMRKLSKKLNLTVSSIYWHFASKEAIFQELIHQVIGEINISLTQNTWQEQLLEYGYAISEVLRSRPYSAQLLMAYPPKAPNYLKLIDNLLKIIEHLDASHEYKFYTISVYLNYIINFEMDLMYLKLNSDKEDLLSTADRLKTSAPLLHQMKQEGIFNKLGHRNMFDYGLHVLINGFESNLT</sequence>
<dbReference type="InterPro" id="IPR009057">
    <property type="entry name" value="Homeodomain-like_sf"/>
</dbReference>
<comment type="caution">
    <text evidence="7">The sequence shown here is derived from an EMBL/GenBank/DDBJ whole genome shotgun (WGS) entry which is preliminary data.</text>
</comment>
<dbReference type="SUPFAM" id="SSF48498">
    <property type="entry name" value="Tetracyclin repressor-like, C-terminal domain"/>
    <property type="match status" value="1"/>
</dbReference>
<feature type="DNA-binding region" description="H-T-H motif" evidence="5">
    <location>
        <begin position="28"/>
        <end position="47"/>
    </location>
</feature>
<feature type="domain" description="HTH tetR-type" evidence="6">
    <location>
        <begin position="5"/>
        <end position="65"/>
    </location>
</feature>
<dbReference type="InterPro" id="IPR003012">
    <property type="entry name" value="Tet_transcr_reg_TetR"/>
</dbReference>
<name>A0A8J2YDX2_9BACL</name>
<keyword evidence="1" id="KW-0678">Repressor</keyword>
<dbReference type="EMBL" id="BMIR01000004">
    <property type="protein sequence ID" value="GGE35430.1"/>
    <property type="molecule type" value="Genomic_DNA"/>
</dbReference>
<dbReference type="GO" id="GO:0046677">
    <property type="term" value="P:response to antibiotic"/>
    <property type="evidence" value="ECO:0007669"/>
    <property type="project" value="InterPro"/>
</dbReference>
<evidence type="ECO:0000313" key="8">
    <source>
        <dbReference type="Proteomes" id="UP000628775"/>
    </source>
</evidence>
<evidence type="ECO:0000256" key="4">
    <source>
        <dbReference type="ARBA" id="ARBA00023163"/>
    </source>
</evidence>
<evidence type="ECO:0000256" key="5">
    <source>
        <dbReference type="PROSITE-ProRule" id="PRU00335"/>
    </source>
</evidence>
<dbReference type="InterPro" id="IPR004111">
    <property type="entry name" value="Repressor_TetR_C"/>
</dbReference>
<dbReference type="Gene3D" id="1.10.357.10">
    <property type="entry name" value="Tetracycline Repressor, domain 2"/>
    <property type="match status" value="1"/>
</dbReference>
<dbReference type="GO" id="GO:0045892">
    <property type="term" value="P:negative regulation of DNA-templated transcription"/>
    <property type="evidence" value="ECO:0007669"/>
    <property type="project" value="InterPro"/>
</dbReference>
<dbReference type="PRINTS" id="PR00455">
    <property type="entry name" value="HTHTETR"/>
</dbReference>
<dbReference type="Proteomes" id="UP000628775">
    <property type="component" value="Unassembled WGS sequence"/>
</dbReference>
<dbReference type="Gene3D" id="1.10.10.60">
    <property type="entry name" value="Homeodomain-like"/>
    <property type="match status" value="1"/>
</dbReference>
<keyword evidence="8" id="KW-1185">Reference proteome</keyword>
<dbReference type="PRINTS" id="PR00400">
    <property type="entry name" value="TETREPRESSOR"/>
</dbReference>
<keyword evidence="3 5" id="KW-0238">DNA-binding</keyword>
<evidence type="ECO:0000256" key="1">
    <source>
        <dbReference type="ARBA" id="ARBA00022491"/>
    </source>
</evidence>
<organism evidence="7 8">
    <name type="scientific">Pullulanibacillus camelliae</name>
    <dbReference type="NCBI Taxonomy" id="1707096"/>
    <lineage>
        <taxon>Bacteria</taxon>
        <taxon>Bacillati</taxon>
        <taxon>Bacillota</taxon>
        <taxon>Bacilli</taxon>
        <taxon>Bacillales</taxon>
        <taxon>Sporolactobacillaceae</taxon>
        <taxon>Pullulanibacillus</taxon>
    </lineage>
</organism>
<dbReference type="InterPro" id="IPR001647">
    <property type="entry name" value="HTH_TetR"/>
</dbReference>
<evidence type="ECO:0000256" key="3">
    <source>
        <dbReference type="ARBA" id="ARBA00023125"/>
    </source>
</evidence>
<evidence type="ECO:0000256" key="2">
    <source>
        <dbReference type="ARBA" id="ARBA00023015"/>
    </source>
</evidence>
<reference evidence="7" key="1">
    <citation type="journal article" date="2014" name="Int. J. Syst. Evol. Microbiol.">
        <title>Complete genome sequence of Corynebacterium casei LMG S-19264T (=DSM 44701T), isolated from a smear-ripened cheese.</title>
        <authorList>
            <consortium name="US DOE Joint Genome Institute (JGI-PGF)"/>
            <person name="Walter F."/>
            <person name="Albersmeier A."/>
            <person name="Kalinowski J."/>
            <person name="Ruckert C."/>
        </authorList>
    </citation>
    <scope>NUCLEOTIDE SEQUENCE</scope>
    <source>
        <strain evidence="7">CGMCC 1.15371</strain>
    </source>
</reference>
<dbReference type="Pfam" id="PF02909">
    <property type="entry name" value="TetR_C_1"/>
    <property type="match status" value="1"/>
</dbReference>
<dbReference type="InterPro" id="IPR050624">
    <property type="entry name" value="HTH-type_Tx_Regulator"/>
</dbReference>
<keyword evidence="2" id="KW-0805">Transcription regulation</keyword>
<gene>
    <name evidence="7" type="primary">ypfD</name>
    <name evidence="7" type="ORF">GCM10011391_12690</name>
</gene>
<dbReference type="SUPFAM" id="SSF46689">
    <property type="entry name" value="Homeodomain-like"/>
    <property type="match status" value="1"/>
</dbReference>
<dbReference type="AlphaFoldDB" id="A0A8J2YDX2"/>